<evidence type="ECO:0000313" key="7">
    <source>
        <dbReference type="Proteomes" id="UP001152795"/>
    </source>
</evidence>
<dbReference type="GO" id="GO:0007229">
    <property type="term" value="P:integrin-mediated signaling pathway"/>
    <property type="evidence" value="ECO:0007669"/>
    <property type="project" value="UniProtKB-KW"/>
</dbReference>
<feature type="compositionally biased region" description="Basic and acidic residues" evidence="5">
    <location>
        <begin position="34"/>
        <end position="53"/>
    </location>
</feature>
<name>A0A7D9HBX2_PARCT</name>
<reference evidence="6" key="1">
    <citation type="submission" date="2020-04" db="EMBL/GenBank/DDBJ databases">
        <authorList>
            <person name="Alioto T."/>
            <person name="Alioto T."/>
            <person name="Gomez Garrido J."/>
        </authorList>
    </citation>
    <scope>NUCLEOTIDE SEQUENCE</scope>
    <source>
        <strain evidence="6">A484AB</strain>
    </source>
</reference>
<dbReference type="GO" id="GO:0016301">
    <property type="term" value="F:kinase activity"/>
    <property type="evidence" value="ECO:0007669"/>
    <property type="project" value="UniProtKB-KW"/>
</dbReference>
<dbReference type="Proteomes" id="UP001152795">
    <property type="component" value="Unassembled WGS sequence"/>
</dbReference>
<dbReference type="Gene3D" id="3.60.40.10">
    <property type="entry name" value="PPM-type phosphatase domain"/>
    <property type="match status" value="2"/>
</dbReference>
<dbReference type="GO" id="GO:0004722">
    <property type="term" value="F:protein serine/threonine phosphatase activity"/>
    <property type="evidence" value="ECO:0007669"/>
    <property type="project" value="InterPro"/>
</dbReference>
<dbReference type="InterPro" id="IPR000222">
    <property type="entry name" value="PP2C_BS"/>
</dbReference>
<protein>
    <submittedName>
        <fullName evidence="6">Integrin-linked kinase-associated serine threonine phosphatase 2C-like</fullName>
    </submittedName>
</protein>
<evidence type="ECO:0000256" key="1">
    <source>
        <dbReference type="ARBA" id="ARBA00022723"/>
    </source>
</evidence>
<dbReference type="PROSITE" id="PS01032">
    <property type="entry name" value="PPM_1"/>
    <property type="match status" value="1"/>
</dbReference>
<evidence type="ECO:0000256" key="5">
    <source>
        <dbReference type="SAM" id="MobiDB-lite"/>
    </source>
</evidence>
<dbReference type="InterPro" id="IPR015655">
    <property type="entry name" value="PP2C"/>
</dbReference>
<dbReference type="SMART" id="SM00332">
    <property type="entry name" value="PP2Cc"/>
    <property type="match status" value="1"/>
</dbReference>
<dbReference type="SUPFAM" id="SSF81606">
    <property type="entry name" value="PP2C-like"/>
    <property type="match status" value="1"/>
</dbReference>
<keyword evidence="3 4" id="KW-0904">Protein phosphatase</keyword>
<dbReference type="Pfam" id="PF00481">
    <property type="entry name" value="PP2C"/>
    <property type="match status" value="2"/>
</dbReference>
<keyword evidence="1" id="KW-0479">Metal-binding</keyword>
<organism evidence="6 7">
    <name type="scientific">Paramuricea clavata</name>
    <name type="common">Red gorgonian</name>
    <name type="synonym">Violescent sea-whip</name>
    <dbReference type="NCBI Taxonomy" id="317549"/>
    <lineage>
        <taxon>Eukaryota</taxon>
        <taxon>Metazoa</taxon>
        <taxon>Cnidaria</taxon>
        <taxon>Anthozoa</taxon>
        <taxon>Octocorallia</taxon>
        <taxon>Malacalcyonacea</taxon>
        <taxon>Plexauridae</taxon>
        <taxon>Paramuricea</taxon>
    </lineage>
</organism>
<evidence type="ECO:0000256" key="2">
    <source>
        <dbReference type="ARBA" id="ARBA00022801"/>
    </source>
</evidence>
<keyword evidence="2 4" id="KW-0378">Hydrolase</keyword>
<dbReference type="InterPro" id="IPR036457">
    <property type="entry name" value="PPM-type-like_dom_sf"/>
</dbReference>
<dbReference type="PANTHER" id="PTHR13832:SF699">
    <property type="entry name" value="INTEGRIN-LINKED KINASE-ASSOCIATED SERINE_THREONINE PHOSPHATASE 2C"/>
    <property type="match status" value="1"/>
</dbReference>
<keyword evidence="6" id="KW-0401">Integrin</keyword>
<accession>A0A7D9HBX2</accession>
<comment type="similarity">
    <text evidence="4">Belongs to the PP2C family.</text>
</comment>
<dbReference type="EMBL" id="CACRXK020000088">
    <property type="protein sequence ID" value="CAB3978092.1"/>
    <property type="molecule type" value="Genomic_DNA"/>
</dbReference>
<dbReference type="AlphaFoldDB" id="A0A7D9HBX2"/>
<evidence type="ECO:0000256" key="3">
    <source>
        <dbReference type="ARBA" id="ARBA00022912"/>
    </source>
</evidence>
<dbReference type="GO" id="GO:0046872">
    <property type="term" value="F:metal ion binding"/>
    <property type="evidence" value="ECO:0007669"/>
    <property type="project" value="UniProtKB-KW"/>
</dbReference>
<feature type="compositionally biased region" description="Low complexity" evidence="5">
    <location>
        <begin position="12"/>
        <end position="23"/>
    </location>
</feature>
<feature type="region of interest" description="Disordered" evidence="5">
    <location>
        <begin position="1"/>
        <end position="53"/>
    </location>
</feature>
<dbReference type="PROSITE" id="PS51746">
    <property type="entry name" value="PPM_2"/>
    <property type="match status" value="1"/>
</dbReference>
<dbReference type="InterPro" id="IPR001932">
    <property type="entry name" value="PPM-type_phosphatase-like_dom"/>
</dbReference>
<evidence type="ECO:0000256" key="4">
    <source>
        <dbReference type="RuleBase" id="RU003465"/>
    </source>
</evidence>
<dbReference type="OrthoDB" id="10264738at2759"/>
<dbReference type="CDD" id="cd00143">
    <property type="entry name" value="PP2Cc"/>
    <property type="match status" value="1"/>
</dbReference>
<evidence type="ECO:0000313" key="6">
    <source>
        <dbReference type="EMBL" id="CAB3978092.1"/>
    </source>
</evidence>
<sequence>MDLFADLPPPDSGKSSSKNDSGLFGDLPEPSGPKGEKRKQDINDDTAPHSKRRLQNDHVKFLLKGFVTERMGEREDMQDAHVIMDDFKSEFDDVEIPHDVSRLAYYAIFDGHAGAEAAKFAAKNLHKNIVRKFPKGEVVNKDKEIKRCLVDAYRKTDEEFLQEATKHNPTLKDGSTAVSILVINDVLYVANLGDSKFLFQYEERLRIQKSGGNVQDGRVLGILEVSRSFGDGRFKGCGVIATPDVLRCSLTDKDKFLLLACDGLWKGFEVDEALKYINDILEEEKPERGKDSEDVTETSVYETACSRVAGDAIRKGSSDNVTVMLVEIKNQS</sequence>
<comment type="caution">
    <text evidence="6">The sequence shown here is derived from an EMBL/GenBank/DDBJ whole genome shotgun (WGS) entry which is preliminary data.</text>
</comment>
<dbReference type="PANTHER" id="PTHR13832">
    <property type="entry name" value="PROTEIN PHOSPHATASE 2C"/>
    <property type="match status" value="1"/>
</dbReference>
<gene>
    <name evidence="6" type="ORF">PACLA_8A066575</name>
</gene>
<keyword evidence="6" id="KW-0808">Transferase</keyword>
<proteinExistence type="inferred from homology"/>
<keyword evidence="6" id="KW-0418">Kinase</keyword>
<keyword evidence="7" id="KW-1185">Reference proteome</keyword>